<dbReference type="Gene3D" id="3.60.15.10">
    <property type="entry name" value="Ribonuclease Z/Hydroxyacylglutathione hydrolase-like"/>
    <property type="match status" value="1"/>
</dbReference>
<dbReference type="AlphaFoldDB" id="A0A917DD97"/>
<dbReference type="InterPro" id="IPR044094">
    <property type="entry name" value="AtsA-like_MBL-fold"/>
</dbReference>
<evidence type="ECO:0000256" key="2">
    <source>
        <dbReference type="ARBA" id="ARBA00022801"/>
    </source>
</evidence>
<protein>
    <submittedName>
        <fullName evidence="4">Hydrolase</fullName>
    </submittedName>
</protein>
<evidence type="ECO:0000313" key="4">
    <source>
        <dbReference type="EMBL" id="GGD28631.1"/>
    </source>
</evidence>
<keyword evidence="1" id="KW-0255">Endonuclease</keyword>
<keyword evidence="1" id="KW-0540">Nuclease</keyword>
<dbReference type="InterPro" id="IPR036866">
    <property type="entry name" value="RibonucZ/Hydroxyglut_hydro"/>
</dbReference>
<dbReference type="CDD" id="cd07719">
    <property type="entry name" value="arylsulfatase_AtsA-like_MBL-fold"/>
    <property type="match status" value="1"/>
</dbReference>
<keyword evidence="5" id="KW-1185">Reference proteome</keyword>
<proteinExistence type="predicted"/>
<dbReference type="EMBL" id="BMHO01000001">
    <property type="protein sequence ID" value="GGD28631.1"/>
    <property type="molecule type" value="Genomic_DNA"/>
</dbReference>
<reference evidence="4" key="2">
    <citation type="submission" date="2020-09" db="EMBL/GenBank/DDBJ databases">
        <authorList>
            <person name="Sun Q."/>
            <person name="Zhou Y."/>
        </authorList>
    </citation>
    <scope>NUCLEOTIDE SEQUENCE</scope>
    <source>
        <strain evidence="4">CGMCC 1.15152</strain>
    </source>
</reference>
<accession>A0A917DD97</accession>
<dbReference type="PANTHER" id="PTHR46018">
    <property type="entry name" value="ZINC PHOSPHODIESTERASE ELAC PROTEIN 1"/>
    <property type="match status" value="1"/>
</dbReference>
<gene>
    <name evidence="4" type="ORF">GCM10010915_05810</name>
</gene>
<reference evidence="4" key="1">
    <citation type="journal article" date="2014" name="Int. J. Syst. Evol. Microbiol.">
        <title>Complete genome sequence of Corynebacterium casei LMG S-19264T (=DSM 44701T), isolated from a smear-ripened cheese.</title>
        <authorList>
            <consortium name="US DOE Joint Genome Institute (JGI-PGF)"/>
            <person name="Walter F."/>
            <person name="Albersmeier A."/>
            <person name="Kalinowski J."/>
            <person name="Ruckert C."/>
        </authorList>
    </citation>
    <scope>NUCLEOTIDE SEQUENCE</scope>
    <source>
        <strain evidence="4">CGMCC 1.15152</strain>
    </source>
</reference>
<dbReference type="InterPro" id="IPR001279">
    <property type="entry name" value="Metallo-B-lactamas"/>
</dbReference>
<dbReference type="SUPFAM" id="SSF56281">
    <property type="entry name" value="Metallo-hydrolase/oxidoreductase"/>
    <property type="match status" value="1"/>
</dbReference>
<dbReference type="Pfam" id="PF23023">
    <property type="entry name" value="Anti-Pycsar_Apyc1"/>
    <property type="match status" value="1"/>
</dbReference>
<sequence length="284" mass="30631">MRVILLGTKGGPRVSATDCGPGHVLLSGDRVVLVDCGQGVPQQLLRAGIEPNSVTDIVITHHHSDHNTALGTVLMAAWAHGLRRPLHVHGPEPIERIVAAHLEANVYDIDIRVADEGRPDLRDLVVVSTIDGGDTRQLGSVRMSAARVRHAPVEPALAYRFDADGVSVVFSGDTGPSEELVALAAGADDLVHEVIAPELLRPFDADATNSSWQDLHRHLVESHTSVHDLGEIAQRARVARLTLSHIVPAATFDRIDWKAALARSFTGDIVKGTDLMEFTVGRRH</sequence>
<comment type="caution">
    <text evidence="4">The sequence shown here is derived from an EMBL/GenBank/DDBJ whole genome shotgun (WGS) entry which is preliminary data.</text>
</comment>
<name>A0A917DD97_9MICO</name>
<evidence type="ECO:0000313" key="5">
    <source>
        <dbReference type="Proteomes" id="UP000633205"/>
    </source>
</evidence>
<feature type="domain" description="Metallo-beta-lactamase" evidence="3">
    <location>
        <begin position="19"/>
        <end position="223"/>
    </location>
</feature>
<organism evidence="4 5">
    <name type="scientific">Microbacterium faecale</name>
    <dbReference type="NCBI Taxonomy" id="1804630"/>
    <lineage>
        <taxon>Bacteria</taxon>
        <taxon>Bacillati</taxon>
        <taxon>Actinomycetota</taxon>
        <taxon>Actinomycetes</taxon>
        <taxon>Micrococcales</taxon>
        <taxon>Microbacteriaceae</taxon>
        <taxon>Microbacterium</taxon>
    </lineage>
</organism>
<dbReference type="PANTHER" id="PTHR46018:SF2">
    <property type="entry name" value="ZINC PHOSPHODIESTERASE ELAC PROTEIN 1"/>
    <property type="match status" value="1"/>
</dbReference>
<dbReference type="RefSeq" id="WP_188710806.1">
    <property type="nucleotide sequence ID" value="NZ_BMHO01000001.1"/>
</dbReference>
<dbReference type="GO" id="GO:0042781">
    <property type="term" value="F:3'-tRNA processing endoribonuclease activity"/>
    <property type="evidence" value="ECO:0007669"/>
    <property type="project" value="TreeGrafter"/>
</dbReference>
<keyword evidence="2 4" id="KW-0378">Hydrolase</keyword>
<dbReference type="Proteomes" id="UP000633205">
    <property type="component" value="Unassembled WGS sequence"/>
</dbReference>
<evidence type="ECO:0000256" key="1">
    <source>
        <dbReference type="ARBA" id="ARBA00022759"/>
    </source>
</evidence>
<dbReference type="SMART" id="SM00849">
    <property type="entry name" value="Lactamase_B"/>
    <property type="match status" value="1"/>
</dbReference>
<evidence type="ECO:0000259" key="3">
    <source>
        <dbReference type="SMART" id="SM00849"/>
    </source>
</evidence>